<dbReference type="InterPro" id="IPR012934">
    <property type="entry name" value="Znf_AD"/>
</dbReference>
<keyword evidence="6" id="KW-0539">Nucleus</keyword>
<dbReference type="OrthoDB" id="264392at2759"/>
<feature type="domain" description="C2H2-type" evidence="10">
    <location>
        <begin position="809"/>
        <end position="832"/>
    </location>
</feature>
<feature type="domain" description="ZAD" evidence="11">
    <location>
        <begin position="21"/>
        <end position="101"/>
    </location>
</feature>
<dbReference type="InterPro" id="IPR013087">
    <property type="entry name" value="Znf_C2H2_type"/>
</dbReference>
<comment type="subcellular location">
    <subcellularLocation>
        <location evidence="1">Nucleus</location>
    </subcellularLocation>
</comment>
<keyword evidence="2 8" id="KW-0479">Metal-binding</keyword>
<feature type="domain" description="C2H2-type" evidence="10">
    <location>
        <begin position="171"/>
        <end position="200"/>
    </location>
</feature>
<evidence type="ECO:0000259" key="10">
    <source>
        <dbReference type="PROSITE" id="PS50157"/>
    </source>
</evidence>
<feature type="domain" description="C2H2-type" evidence="10">
    <location>
        <begin position="427"/>
        <end position="450"/>
    </location>
</feature>
<evidence type="ECO:0000256" key="9">
    <source>
        <dbReference type="SAM" id="MobiDB-lite"/>
    </source>
</evidence>
<name>A0A2H1VIT1_SPOFR</name>
<keyword evidence="5 8" id="KW-0862">Zinc</keyword>
<keyword evidence="3" id="KW-0677">Repeat</keyword>
<dbReference type="SUPFAM" id="SSF57667">
    <property type="entry name" value="beta-beta-alpha zinc fingers"/>
    <property type="match status" value="8"/>
</dbReference>
<dbReference type="Pfam" id="PF00096">
    <property type="entry name" value="zf-C2H2"/>
    <property type="match status" value="5"/>
</dbReference>
<dbReference type="InterPro" id="IPR036236">
    <property type="entry name" value="Znf_C2H2_sf"/>
</dbReference>
<gene>
    <name evidence="12" type="ORF">SFRICE_005226</name>
</gene>
<keyword evidence="4 7" id="KW-0863">Zinc-finger</keyword>
<feature type="domain" description="C2H2-type" evidence="10">
    <location>
        <begin position="369"/>
        <end position="395"/>
    </location>
</feature>
<feature type="domain" description="C2H2-type" evidence="10">
    <location>
        <begin position="652"/>
        <end position="675"/>
    </location>
</feature>
<dbReference type="PROSITE" id="PS51915">
    <property type="entry name" value="ZAD"/>
    <property type="match status" value="1"/>
</dbReference>
<evidence type="ECO:0000313" key="12">
    <source>
        <dbReference type="EMBL" id="SOQ40164.1"/>
    </source>
</evidence>
<feature type="binding site" evidence="8">
    <location>
        <position position="26"/>
    </location>
    <ligand>
        <name>Zn(2+)</name>
        <dbReference type="ChEBI" id="CHEBI:29105"/>
    </ligand>
</feature>
<evidence type="ECO:0000256" key="6">
    <source>
        <dbReference type="ARBA" id="ARBA00023242"/>
    </source>
</evidence>
<dbReference type="SMART" id="SM00868">
    <property type="entry name" value="zf-AD"/>
    <property type="match status" value="2"/>
</dbReference>
<dbReference type="GO" id="GO:0005634">
    <property type="term" value="C:nucleus"/>
    <property type="evidence" value="ECO:0007669"/>
    <property type="project" value="UniProtKB-SubCell"/>
</dbReference>
<dbReference type="FunFam" id="3.30.160.60:FF:000145">
    <property type="entry name" value="Zinc finger protein 574"/>
    <property type="match status" value="1"/>
</dbReference>
<sequence>MSRQVDIKALVSHIVRGDGSDRCRICMGDTSEGQVHLEDTVMMDGDKPVTLAELLEVITGVQMELDPALPCGLCRTCSDDTLAAITFKNLCAQSAHHWTEGSTYLTQVYPPTEEDKAYFIFYNEDKTIVKDQIDRVPTTKDAADRLNLKYTIPEPEKVRKPRQQYSSKKACKCPDCGKKFSTPEYLNYHLRNTLKRACRECRLIVPKKKLAKHLASQHGINLHECSACFKLFVDEELMKKHVEVDHRKMAFSCHHCGNSYVSERALRAHAHAHSLFHCAFCNRSYENIKCYKYHRNTCEFLDRPSVQFKNFTCDHCGVTYNRKPSLRIHIIQKHLNVLPYVCQTCGKRTSTLAHLRSHEKTHVPERRVFQCGCGAQLRTELGFQLHLRIHTGERPYKCEHCGDRFLSSSRRLDHIKRRHRGASDFKHACDQCTARFVRPCELKKHYLSVHYSVVEVMPAKREMKEEPLTPVGACVACASTALAAQEFRIFVRNSEKIWRKAIINIGTLPNTIFPPTKSVCAIIKTSDISIQTFKDYNTTDAKTILNRIKNRVGKKPVDRKPRGARTGPTCSCPDCGKGFLSPYYLNMHLRNSGHKEACLICGSVLVRGNDMKEHMSNIHNEVTFLCKQCPILCPSEAQLKKHVKKAHKAGALTCTDCGRTFPRNASFENHSQMHAVRTCRACGVQFTNRGCYREHRSQCEPDAKPNTQDMPRNRRSNIRDPATFTCDHCGKTYNSRPQLKNHILWIHMDIRPHQCQWCEKRFYTPARLAEHTVVHTRVRNFECDICGAKLVSKMAAVYHRRRHTGERPYECEDCGEKFISASRRSEHAKRRHNKGFKLPCLKCSANFVRKHELKKHMDKAHRAQEENAIVWP</sequence>
<feature type="domain" description="C2H2-type" evidence="10">
    <location>
        <begin position="753"/>
        <end position="780"/>
    </location>
</feature>
<evidence type="ECO:0000256" key="8">
    <source>
        <dbReference type="PROSITE-ProRule" id="PRU01263"/>
    </source>
</evidence>
<feature type="domain" description="C2H2-type" evidence="10">
    <location>
        <begin position="311"/>
        <end position="339"/>
    </location>
</feature>
<feature type="domain" description="C2H2-type" evidence="10">
    <location>
        <begin position="340"/>
        <end position="367"/>
    </location>
</feature>
<organism evidence="12">
    <name type="scientific">Spodoptera frugiperda</name>
    <name type="common">Fall armyworm</name>
    <dbReference type="NCBI Taxonomy" id="7108"/>
    <lineage>
        <taxon>Eukaryota</taxon>
        <taxon>Metazoa</taxon>
        <taxon>Ecdysozoa</taxon>
        <taxon>Arthropoda</taxon>
        <taxon>Hexapoda</taxon>
        <taxon>Insecta</taxon>
        <taxon>Pterygota</taxon>
        <taxon>Neoptera</taxon>
        <taxon>Endopterygota</taxon>
        <taxon>Lepidoptera</taxon>
        <taxon>Glossata</taxon>
        <taxon>Ditrysia</taxon>
        <taxon>Noctuoidea</taxon>
        <taxon>Noctuidae</taxon>
        <taxon>Amphipyrinae</taxon>
        <taxon>Spodoptera</taxon>
    </lineage>
</organism>
<feature type="region of interest" description="Disordered" evidence="9">
    <location>
        <begin position="697"/>
        <end position="717"/>
    </location>
</feature>
<dbReference type="PROSITE" id="PS00028">
    <property type="entry name" value="ZINC_FINGER_C2H2_1"/>
    <property type="match status" value="13"/>
</dbReference>
<dbReference type="AlphaFoldDB" id="A0A2H1VIT1"/>
<proteinExistence type="predicted"/>
<dbReference type="SMART" id="SM00355">
    <property type="entry name" value="ZnF_C2H2"/>
    <property type="match status" value="20"/>
</dbReference>
<evidence type="ECO:0000256" key="2">
    <source>
        <dbReference type="ARBA" id="ARBA00022723"/>
    </source>
</evidence>
<dbReference type="Pfam" id="PF07776">
    <property type="entry name" value="zf-AD"/>
    <property type="match status" value="1"/>
</dbReference>
<dbReference type="PROSITE" id="PS50157">
    <property type="entry name" value="ZINC_FINGER_C2H2_2"/>
    <property type="match status" value="14"/>
</dbReference>
<dbReference type="PANTHER" id="PTHR24379">
    <property type="entry name" value="KRAB AND ZINC FINGER DOMAIN-CONTAINING"/>
    <property type="match status" value="1"/>
</dbReference>
<feature type="domain" description="C2H2-type" evidence="10">
    <location>
        <begin position="838"/>
        <end position="866"/>
    </location>
</feature>
<feature type="domain" description="C2H2-type" evidence="10">
    <location>
        <begin position="570"/>
        <end position="594"/>
    </location>
</feature>
<dbReference type="EMBL" id="ODYU01002539">
    <property type="protein sequence ID" value="SOQ40164.1"/>
    <property type="molecule type" value="Genomic_DNA"/>
</dbReference>
<feature type="domain" description="C2H2-type" evidence="10">
    <location>
        <begin position="251"/>
        <end position="274"/>
    </location>
</feature>
<dbReference type="GO" id="GO:0008270">
    <property type="term" value="F:zinc ion binding"/>
    <property type="evidence" value="ECO:0007669"/>
    <property type="project" value="UniProtKB-UniRule"/>
</dbReference>
<evidence type="ECO:0000256" key="7">
    <source>
        <dbReference type="PROSITE-ProRule" id="PRU00042"/>
    </source>
</evidence>
<dbReference type="PANTHER" id="PTHR24379:SF121">
    <property type="entry name" value="C2H2-TYPE DOMAIN-CONTAINING PROTEIN"/>
    <property type="match status" value="1"/>
</dbReference>
<accession>A0A2H1VIT1</accession>
<feature type="domain" description="C2H2-type" evidence="10">
    <location>
        <begin position="396"/>
        <end position="424"/>
    </location>
</feature>
<dbReference type="SUPFAM" id="SSF57716">
    <property type="entry name" value="Glucocorticoid receptor-like (DNA-binding domain)"/>
    <property type="match status" value="1"/>
</dbReference>
<reference evidence="12" key="1">
    <citation type="submission" date="2016-07" db="EMBL/GenBank/DDBJ databases">
        <authorList>
            <person name="Bretaudeau A."/>
        </authorList>
    </citation>
    <scope>NUCLEOTIDE SEQUENCE</scope>
    <source>
        <strain evidence="12">Rice</strain>
        <tissue evidence="12">Whole body</tissue>
    </source>
</reference>
<feature type="domain" description="C2H2-type" evidence="10">
    <location>
        <begin position="781"/>
        <end position="808"/>
    </location>
</feature>
<evidence type="ECO:0000256" key="4">
    <source>
        <dbReference type="ARBA" id="ARBA00022771"/>
    </source>
</evidence>
<feature type="binding site" evidence="8">
    <location>
        <position position="74"/>
    </location>
    <ligand>
        <name>Zn(2+)</name>
        <dbReference type="ChEBI" id="CHEBI:29105"/>
    </ligand>
</feature>
<evidence type="ECO:0000256" key="5">
    <source>
        <dbReference type="ARBA" id="ARBA00022833"/>
    </source>
</evidence>
<feature type="binding site" evidence="8">
    <location>
        <position position="23"/>
    </location>
    <ligand>
        <name>Zn(2+)</name>
        <dbReference type="ChEBI" id="CHEBI:29105"/>
    </ligand>
</feature>
<feature type="binding site" evidence="8">
    <location>
        <position position="77"/>
    </location>
    <ligand>
        <name>Zn(2+)</name>
        <dbReference type="ChEBI" id="CHEBI:29105"/>
    </ligand>
</feature>
<evidence type="ECO:0000256" key="1">
    <source>
        <dbReference type="ARBA" id="ARBA00004123"/>
    </source>
</evidence>
<dbReference type="Gene3D" id="3.30.160.60">
    <property type="entry name" value="Classic Zinc Finger"/>
    <property type="match status" value="9"/>
</dbReference>
<protein>
    <submittedName>
        <fullName evidence="12">SFRICE_005226</fullName>
    </submittedName>
</protein>
<evidence type="ECO:0000256" key="3">
    <source>
        <dbReference type="ARBA" id="ARBA00022737"/>
    </source>
</evidence>
<feature type="domain" description="C2H2-type" evidence="10">
    <location>
        <begin position="724"/>
        <end position="752"/>
    </location>
</feature>
<evidence type="ECO:0000259" key="11">
    <source>
        <dbReference type="PROSITE" id="PS51915"/>
    </source>
</evidence>